<dbReference type="Proteomes" id="UP000622687">
    <property type="component" value="Unassembled WGS sequence"/>
</dbReference>
<dbReference type="PROSITE" id="PS50111">
    <property type="entry name" value="CHEMOTAXIS_TRANSDUC_2"/>
    <property type="match status" value="1"/>
</dbReference>
<feature type="transmembrane region" description="Helical" evidence="4">
    <location>
        <begin position="12"/>
        <end position="35"/>
    </location>
</feature>
<dbReference type="InterPro" id="IPR004089">
    <property type="entry name" value="MCPsignal_dom"/>
</dbReference>
<protein>
    <submittedName>
        <fullName evidence="7">Methyl-accepting chemotaxis protein</fullName>
    </submittedName>
</protein>
<dbReference type="PROSITE" id="PS50885">
    <property type="entry name" value="HAMP"/>
    <property type="match status" value="1"/>
</dbReference>
<dbReference type="SUPFAM" id="SSF58104">
    <property type="entry name" value="Methyl-accepting chemotaxis protein (MCP) signaling domain"/>
    <property type="match status" value="1"/>
</dbReference>
<dbReference type="Gene3D" id="1.10.287.950">
    <property type="entry name" value="Methyl-accepting chemotaxis protein"/>
    <property type="match status" value="1"/>
</dbReference>
<dbReference type="GO" id="GO:0007165">
    <property type="term" value="P:signal transduction"/>
    <property type="evidence" value="ECO:0007669"/>
    <property type="project" value="UniProtKB-KW"/>
</dbReference>
<accession>A0A934I085</accession>
<dbReference type="GO" id="GO:0016020">
    <property type="term" value="C:membrane"/>
    <property type="evidence" value="ECO:0007669"/>
    <property type="project" value="InterPro"/>
</dbReference>
<reference evidence="7" key="1">
    <citation type="submission" date="2020-12" db="EMBL/GenBank/DDBJ databases">
        <title>Clostridium thailandense sp. nov., a novel acetogenic bacterium isolated from peat land soil in Thailand.</title>
        <authorList>
            <person name="Chaikitkaew S."/>
            <person name="Birkeland N.K."/>
        </authorList>
    </citation>
    <scope>NUCLEOTIDE SEQUENCE</scope>
    <source>
        <strain evidence="7">DSM 17425</strain>
    </source>
</reference>
<keyword evidence="8" id="KW-1185">Reference proteome</keyword>
<dbReference type="PANTHER" id="PTHR32089">
    <property type="entry name" value="METHYL-ACCEPTING CHEMOTAXIS PROTEIN MCPB"/>
    <property type="match status" value="1"/>
</dbReference>
<evidence type="ECO:0000259" key="5">
    <source>
        <dbReference type="PROSITE" id="PS50111"/>
    </source>
</evidence>
<dbReference type="GO" id="GO:0006935">
    <property type="term" value="P:chemotaxis"/>
    <property type="evidence" value="ECO:0007669"/>
    <property type="project" value="InterPro"/>
</dbReference>
<dbReference type="PANTHER" id="PTHR32089:SF112">
    <property type="entry name" value="LYSOZYME-LIKE PROTEIN-RELATED"/>
    <property type="match status" value="1"/>
</dbReference>
<keyword evidence="4" id="KW-1133">Transmembrane helix</keyword>
<feature type="transmembrane region" description="Helical" evidence="4">
    <location>
        <begin position="191"/>
        <end position="212"/>
    </location>
</feature>
<keyword evidence="4" id="KW-0472">Membrane</keyword>
<dbReference type="Pfam" id="PF00015">
    <property type="entry name" value="MCPsignal"/>
    <property type="match status" value="1"/>
</dbReference>
<evidence type="ECO:0000313" key="7">
    <source>
        <dbReference type="EMBL" id="MBI6874342.1"/>
    </source>
</evidence>
<proteinExistence type="inferred from homology"/>
<dbReference type="InterPro" id="IPR003660">
    <property type="entry name" value="HAMP_dom"/>
</dbReference>
<name>A0A934I085_9CLOT</name>
<evidence type="ECO:0000313" key="8">
    <source>
        <dbReference type="Proteomes" id="UP000622687"/>
    </source>
</evidence>
<gene>
    <name evidence="7" type="ORF">I6U51_16850</name>
</gene>
<dbReference type="PRINTS" id="PR00260">
    <property type="entry name" value="CHEMTRNSDUCR"/>
</dbReference>
<feature type="domain" description="Methyl-accepting transducer" evidence="5">
    <location>
        <begin position="283"/>
        <end position="534"/>
    </location>
</feature>
<organism evidence="7 8">
    <name type="scientific">Clostridium aciditolerans</name>
    <dbReference type="NCBI Taxonomy" id="339861"/>
    <lineage>
        <taxon>Bacteria</taxon>
        <taxon>Bacillati</taxon>
        <taxon>Bacillota</taxon>
        <taxon>Clostridia</taxon>
        <taxon>Eubacteriales</taxon>
        <taxon>Clostridiaceae</taxon>
        <taxon>Clostridium</taxon>
    </lineage>
</organism>
<dbReference type="InterPro" id="IPR024478">
    <property type="entry name" value="HlyB_4HB_MCP"/>
</dbReference>
<sequence>MHLIENFKVKTKLICTFLIVAILICIVGIIGMSGLSKTAKNSEEMYNNNLQSVYIMTDLKENLAEVQMDIQALIFVKDSSKKQQLEDSIKKIEIENNDYLKKYESIYMSDKEKEIYGKFKQEFQDYGSKCENLLKLINEEKYSEILVPYQDISKVTDTLMAQMDNLIKDNLDSANAANANNHSVFVGSNTLILIIMIAGIGLSILLGLIVTMDITKPLSKIKIYAESISNYDFSTEWKVSRKDEFGQTISALSSAQENVRRLIKDIIENSSVINESSNELSKATKEIAHGLTIIDDSAQKIGSITQESNAATEEISASIEEVNSSIGELAQKATDGSTNASEFKVRASNVHKNAQSAIENINNMYDEKQLNIIKSIEEGKVVSEIKVMADVIAGIASQTNLLALNAAIEAARAGEQGKGFAVVAEEVRKLAEQSSQAVSTIHNTISKIQNAFDNLSENSSEILKFMNSKVVPEFSTFVSIGTQYSSDADFVNGMSQELASMSEEIDATITQISEAIQNVSSVSQRSSEGSSDIINNLNKVTNAMLEVSNSAMSQKEVSDKLLQLVEKFKI</sequence>
<dbReference type="EMBL" id="JAEEGB010000026">
    <property type="protein sequence ID" value="MBI6874342.1"/>
    <property type="molecule type" value="Genomic_DNA"/>
</dbReference>
<evidence type="ECO:0000256" key="1">
    <source>
        <dbReference type="ARBA" id="ARBA00023224"/>
    </source>
</evidence>
<dbReference type="AlphaFoldDB" id="A0A934I085"/>
<dbReference type="RefSeq" id="WP_211143732.1">
    <property type="nucleotide sequence ID" value="NZ_JAEEGB010000026.1"/>
</dbReference>
<evidence type="ECO:0000256" key="4">
    <source>
        <dbReference type="SAM" id="Phobius"/>
    </source>
</evidence>
<dbReference type="SMART" id="SM00283">
    <property type="entry name" value="MA"/>
    <property type="match status" value="1"/>
</dbReference>
<keyword evidence="4" id="KW-0812">Transmembrane</keyword>
<feature type="domain" description="HAMP" evidence="6">
    <location>
        <begin position="212"/>
        <end position="264"/>
    </location>
</feature>
<evidence type="ECO:0000259" key="6">
    <source>
        <dbReference type="PROSITE" id="PS50885"/>
    </source>
</evidence>
<comment type="similarity">
    <text evidence="2">Belongs to the methyl-accepting chemotaxis (MCP) protein family.</text>
</comment>
<keyword evidence="1 3" id="KW-0807">Transducer</keyword>
<evidence type="ECO:0000256" key="3">
    <source>
        <dbReference type="PROSITE-ProRule" id="PRU00284"/>
    </source>
</evidence>
<evidence type="ECO:0000256" key="2">
    <source>
        <dbReference type="ARBA" id="ARBA00029447"/>
    </source>
</evidence>
<dbReference type="GO" id="GO:0004888">
    <property type="term" value="F:transmembrane signaling receptor activity"/>
    <property type="evidence" value="ECO:0007669"/>
    <property type="project" value="InterPro"/>
</dbReference>
<dbReference type="Pfam" id="PF12729">
    <property type="entry name" value="4HB_MCP_1"/>
    <property type="match status" value="1"/>
</dbReference>
<dbReference type="InterPro" id="IPR004090">
    <property type="entry name" value="Chemotax_Me-accpt_rcpt"/>
</dbReference>
<comment type="caution">
    <text evidence="7">The sequence shown here is derived from an EMBL/GenBank/DDBJ whole genome shotgun (WGS) entry which is preliminary data.</text>
</comment>